<dbReference type="OrthoDB" id="10688311at2759"/>
<accession>A0A067TAN8</accession>
<keyword evidence="2" id="KW-1185">Reference proteome</keyword>
<evidence type="ECO:0000313" key="1">
    <source>
        <dbReference type="EMBL" id="KDR80221.1"/>
    </source>
</evidence>
<reference evidence="2" key="1">
    <citation type="journal article" date="2014" name="Proc. Natl. Acad. Sci. U.S.A.">
        <title>Extensive sampling of basidiomycete genomes demonstrates inadequacy of the white-rot/brown-rot paradigm for wood decay fungi.</title>
        <authorList>
            <person name="Riley R."/>
            <person name="Salamov A.A."/>
            <person name="Brown D.W."/>
            <person name="Nagy L.G."/>
            <person name="Floudas D."/>
            <person name="Held B.W."/>
            <person name="Levasseur A."/>
            <person name="Lombard V."/>
            <person name="Morin E."/>
            <person name="Otillar R."/>
            <person name="Lindquist E.A."/>
            <person name="Sun H."/>
            <person name="LaButti K.M."/>
            <person name="Schmutz J."/>
            <person name="Jabbour D."/>
            <person name="Luo H."/>
            <person name="Baker S.E."/>
            <person name="Pisabarro A.G."/>
            <person name="Walton J.D."/>
            <person name="Blanchette R.A."/>
            <person name="Henrissat B."/>
            <person name="Martin F."/>
            <person name="Cullen D."/>
            <person name="Hibbett D.S."/>
            <person name="Grigoriev I.V."/>
        </authorList>
    </citation>
    <scope>NUCLEOTIDE SEQUENCE [LARGE SCALE GENOMIC DNA]</scope>
    <source>
        <strain evidence="2">CBS 339.88</strain>
    </source>
</reference>
<dbReference type="HOGENOM" id="CLU_479828_0_0_1"/>
<name>A0A067TAN8_GALM3</name>
<dbReference type="EMBL" id="KL142372">
    <property type="protein sequence ID" value="KDR80221.1"/>
    <property type="molecule type" value="Genomic_DNA"/>
</dbReference>
<organism evidence="1 2">
    <name type="scientific">Galerina marginata (strain CBS 339.88)</name>
    <dbReference type="NCBI Taxonomy" id="685588"/>
    <lineage>
        <taxon>Eukaryota</taxon>
        <taxon>Fungi</taxon>
        <taxon>Dikarya</taxon>
        <taxon>Basidiomycota</taxon>
        <taxon>Agaricomycotina</taxon>
        <taxon>Agaricomycetes</taxon>
        <taxon>Agaricomycetidae</taxon>
        <taxon>Agaricales</taxon>
        <taxon>Agaricineae</taxon>
        <taxon>Strophariaceae</taxon>
        <taxon>Galerina</taxon>
    </lineage>
</organism>
<dbReference type="AlphaFoldDB" id="A0A067TAN8"/>
<evidence type="ECO:0008006" key="3">
    <source>
        <dbReference type="Google" id="ProtNLM"/>
    </source>
</evidence>
<gene>
    <name evidence="1" type="ORF">GALMADRAFT_1185823</name>
</gene>
<evidence type="ECO:0000313" key="2">
    <source>
        <dbReference type="Proteomes" id="UP000027222"/>
    </source>
</evidence>
<sequence length="493" mass="55745">MATSQVCQRWRKIALDYPPLWAASFDLSRPLSLLRNAIIPRCGGHDLDTIMFPSITQVFLQNEHWKHIARRDNEIPIVNMLSDDHFEVSNFAERLSFVSTILAQGTKRLILKIPDDERFPLDAALLCHDLTRLDMLVLMIDPAIWAHRDECSLIGLDEALEAASDPWMMRTLHLQGFGVNLNSRAFAMLEELVVHDLPISVGYTPDRMLDVLKGMPKLKRLDLVDVTLTSEWQDHLFGYPQILTVLKGHVELPNLVCLTLSGPIVHVANLFCSMKLPTACKLKLVCEMMGSILNPEDLIHEILKEISGRFLAEEVVLTGTFAVEVISGMCCFRFPIEANTMESFHLVFMWDPRPSHASETGSEPLIDPLTVVNLVSRSLGKSCQNDICKLNLRYEAPLPADSELHREVVLAFLEHFPNVNVLHVMTNKTFVFLLPYFEALFSDWEECQSVLSLDVLPSLKTIVFLDVDFSAPLHTGTSTLGDVLLKYLCHRSY</sequence>
<proteinExistence type="predicted"/>
<protein>
    <recommendedName>
        <fullName evidence="3">F-box domain-containing protein</fullName>
    </recommendedName>
</protein>
<dbReference type="Proteomes" id="UP000027222">
    <property type="component" value="Unassembled WGS sequence"/>
</dbReference>